<dbReference type="InterPro" id="IPR006029">
    <property type="entry name" value="Neurotrans-gated_channel_TM"/>
</dbReference>
<evidence type="ECO:0000256" key="8">
    <source>
        <dbReference type="ARBA" id="ARBA00023065"/>
    </source>
</evidence>
<dbReference type="CDD" id="cd18987">
    <property type="entry name" value="LGIC_ECD_anion"/>
    <property type="match status" value="1"/>
</dbReference>
<evidence type="ECO:0000256" key="3">
    <source>
        <dbReference type="ARBA" id="ARBA00022448"/>
    </source>
</evidence>
<feature type="transmembrane region" description="Helical" evidence="11">
    <location>
        <begin position="305"/>
        <end position="327"/>
    </location>
</feature>
<dbReference type="InterPro" id="IPR006202">
    <property type="entry name" value="Neur_chan_lig-bd"/>
</dbReference>
<evidence type="ECO:0000313" key="14">
    <source>
        <dbReference type="EMBL" id="CAD5225575.1"/>
    </source>
</evidence>
<dbReference type="SMR" id="A0A7I8WRX4"/>
<feature type="domain" description="Neurotransmitter-gated ion-channel transmembrane" evidence="13">
    <location>
        <begin position="247"/>
        <end position="470"/>
    </location>
</feature>
<dbReference type="GO" id="GO:0004888">
    <property type="term" value="F:transmembrane signaling receptor activity"/>
    <property type="evidence" value="ECO:0007669"/>
    <property type="project" value="InterPro"/>
</dbReference>
<dbReference type="Proteomes" id="UP000582659">
    <property type="component" value="Unassembled WGS sequence"/>
</dbReference>
<dbReference type="Gene3D" id="1.20.58.390">
    <property type="entry name" value="Neurotransmitter-gated ion-channel transmembrane domain"/>
    <property type="match status" value="1"/>
</dbReference>
<dbReference type="OrthoDB" id="442503at2759"/>
<feature type="signal peptide" evidence="11">
    <location>
        <begin position="1"/>
        <end position="25"/>
    </location>
</feature>
<dbReference type="SUPFAM" id="SSF63712">
    <property type="entry name" value="Nicotinic receptor ligand binding domain-like"/>
    <property type="match status" value="1"/>
</dbReference>
<proteinExistence type="inferred from homology"/>
<dbReference type="InterPro" id="IPR036734">
    <property type="entry name" value="Neur_chan_lig-bd_sf"/>
</dbReference>
<sequence>MVKLSPHYCTPLLLVFMRMLLLAEAEDTGRGGHVDLTTIMRRNRYYNNHAVPTAGQGKPTRVTIQMYIEGMSSFRAQTMDFHIDVYLQLRWIDHRLAHNGSNRILVKDQNLYGLIWHPDLYFANARTASFHDVTSPNFLVWIYSNGTVFYDARISMTVICMLHLARYPLDSQGCALRILSYPYDTESLIIEWSSYGVMTNPEIRMPDMKLRTIIPAVRNDSYAMGNWSCATAEFIVDRLLMHHIIQTYVPQSLIVVISWISFWLDVEAVPGRVSLSITTLLTLSTQSSAERMSLPQASYVKASDVFGGACMAFVFLALIEFTIVNYCTRRKIHEKMPVKDCLSAQAKRMAEEYHQKMRIKQDMHMSLLPQSERNGNGVGANFFTRMGDESPNEANNNEKSSMFRRSNDPISGFPLPFPTPGFGKDAVKINYKKAQRQQRMELNRKVAQTIDLHCRFWFPFSFIMFNIVYWTYYLYINPKDI</sequence>
<dbReference type="InterPro" id="IPR038050">
    <property type="entry name" value="Neuro_actylchol_rec"/>
</dbReference>
<name>A0A7I8WRX4_BURXY</name>
<keyword evidence="6 11" id="KW-0732">Signal</keyword>
<dbReference type="PANTHER" id="PTHR18945">
    <property type="entry name" value="NEUROTRANSMITTER GATED ION CHANNEL"/>
    <property type="match status" value="1"/>
</dbReference>
<dbReference type="GO" id="GO:0005886">
    <property type="term" value="C:plasma membrane"/>
    <property type="evidence" value="ECO:0007669"/>
    <property type="project" value="UniProtKB-SubCell"/>
</dbReference>
<dbReference type="CDD" id="cd19049">
    <property type="entry name" value="LGIC_TM_anion"/>
    <property type="match status" value="1"/>
</dbReference>
<feature type="chain" id="PRO_5036509382" evidence="11">
    <location>
        <begin position="26"/>
        <end position="481"/>
    </location>
</feature>
<comment type="caution">
    <text evidence="14">The sequence shown here is derived from an EMBL/GenBank/DDBJ whole genome shotgun (WGS) entry which is preliminary data.</text>
</comment>
<dbReference type="InterPro" id="IPR018000">
    <property type="entry name" value="Neurotransmitter_ion_chnl_CS"/>
</dbReference>
<dbReference type="Pfam" id="PF02931">
    <property type="entry name" value="Neur_chan_LBD"/>
    <property type="match status" value="1"/>
</dbReference>
<keyword evidence="15" id="KW-1185">Reference proteome</keyword>
<dbReference type="AlphaFoldDB" id="A0A7I8WRX4"/>
<feature type="transmembrane region" description="Helical" evidence="11">
    <location>
        <begin position="454"/>
        <end position="475"/>
    </location>
</feature>
<evidence type="ECO:0000256" key="5">
    <source>
        <dbReference type="ARBA" id="ARBA00022692"/>
    </source>
</evidence>
<evidence type="ECO:0000256" key="11">
    <source>
        <dbReference type="RuleBase" id="RU000687"/>
    </source>
</evidence>
<evidence type="ECO:0000256" key="1">
    <source>
        <dbReference type="ARBA" id="ARBA00004141"/>
    </source>
</evidence>
<keyword evidence="3 11" id="KW-0813">Transport</keyword>
<gene>
    <name evidence="14" type="ORF">BXYJ_LOCUS8613</name>
</gene>
<evidence type="ECO:0000313" key="15">
    <source>
        <dbReference type="Proteomes" id="UP000659654"/>
    </source>
</evidence>
<keyword evidence="10 11" id="KW-0407">Ion channel</keyword>
<dbReference type="PRINTS" id="PR00253">
    <property type="entry name" value="GABAARECEPTR"/>
</dbReference>
<evidence type="ECO:0000256" key="10">
    <source>
        <dbReference type="ARBA" id="ARBA00023303"/>
    </source>
</evidence>
<dbReference type="InterPro" id="IPR006201">
    <property type="entry name" value="Neur_channel"/>
</dbReference>
<keyword evidence="5 11" id="KW-0812">Transmembrane</keyword>
<dbReference type="NCBIfam" id="TIGR00860">
    <property type="entry name" value="LIC"/>
    <property type="match status" value="1"/>
</dbReference>
<comment type="caution">
    <text evidence="11">Lacks conserved residue(s) required for the propagation of feature annotation.</text>
</comment>
<dbReference type="PROSITE" id="PS00236">
    <property type="entry name" value="NEUROTR_ION_CHANNEL"/>
    <property type="match status" value="1"/>
</dbReference>
<dbReference type="InterPro" id="IPR036719">
    <property type="entry name" value="Neuro-gated_channel_TM_sf"/>
</dbReference>
<dbReference type="PRINTS" id="PR00252">
    <property type="entry name" value="NRIONCHANNEL"/>
</dbReference>
<evidence type="ECO:0000256" key="7">
    <source>
        <dbReference type="ARBA" id="ARBA00022989"/>
    </source>
</evidence>
<evidence type="ECO:0000259" key="12">
    <source>
        <dbReference type="Pfam" id="PF02931"/>
    </source>
</evidence>
<dbReference type="GO" id="GO:0005230">
    <property type="term" value="F:extracellular ligand-gated monoatomic ion channel activity"/>
    <property type="evidence" value="ECO:0007669"/>
    <property type="project" value="InterPro"/>
</dbReference>
<accession>A0A7I8WRX4</accession>
<dbReference type="Proteomes" id="UP000659654">
    <property type="component" value="Unassembled WGS sequence"/>
</dbReference>
<evidence type="ECO:0000256" key="9">
    <source>
        <dbReference type="ARBA" id="ARBA00023136"/>
    </source>
</evidence>
<keyword evidence="8 11" id="KW-0406">Ion transport</keyword>
<organism evidence="14 15">
    <name type="scientific">Bursaphelenchus xylophilus</name>
    <name type="common">Pinewood nematode worm</name>
    <name type="synonym">Aphelenchoides xylophilus</name>
    <dbReference type="NCBI Taxonomy" id="6326"/>
    <lineage>
        <taxon>Eukaryota</taxon>
        <taxon>Metazoa</taxon>
        <taxon>Ecdysozoa</taxon>
        <taxon>Nematoda</taxon>
        <taxon>Chromadorea</taxon>
        <taxon>Rhabditida</taxon>
        <taxon>Tylenchina</taxon>
        <taxon>Tylenchomorpha</taxon>
        <taxon>Aphelenchoidea</taxon>
        <taxon>Aphelenchoididae</taxon>
        <taxon>Bursaphelenchus</taxon>
    </lineage>
</organism>
<comment type="similarity">
    <text evidence="11">Belongs to the ligand-gated ion channel (TC 1.A.9) family.</text>
</comment>
<dbReference type="Gene3D" id="2.70.170.10">
    <property type="entry name" value="Neurotransmitter-gated ion-channel ligand-binding domain"/>
    <property type="match status" value="1"/>
</dbReference>
<dbReference type="Pfam" id="PF02932">
    <property type="entry name" value="Neur_chan_memb"/>
    <property type="match status" value="1"/>
</dbReference>
<dbReference type="SUPFAM" id="SSF90112">
    <property type="entry name" value="Neurotransmitter-gated ion-channel transmembrane pore"/>
    <property type="match status" value="1"/>
</dbReference>
<keyword evidence="4" id="KW-1003">Cell membrane</keyword>
<feature type="domain" description="Neurotransmitter-gated ion-channel ligand-binding" evidence="12">
    <location>
        <begin position="43"/>
        <end position="229"/>
    </location>
</feature>
<keyword evidence="9 11" id="KW-0472">Membrane</keyword>
<comment type="subcellular location">
    <subcellularLocation>
        <location evidence="2">Cell membrane</location>
    </subcellularLocation>
    <subcellularLocation>
        <location evidence="1">Membrane</location>
        <topology evidence="1">Multi-pass membrane protein</topology>
    </subcellularLocation>
</comment>
<dbReference type="EMBL" id="CAJFDI010000004">
    <property type="protein sequence ID" value="CAD5225575.1"/>
    <property type="molecule type" value="Genomic_DNA"/>
</dbReference>
<protein>
    <submittedName>
        <fullName evidence="14">(pine wood nematode) hypothetical protein</fullName>
    </submittedName>
</protein>
<evidence type="ECO:0000259" key="13">
    <source>
        <dbReference type="Pfam" id="PF02932"/>
    </source>
</evidence>
<dbReference type="InterPro" id="IPR006028">
    <property type="entry name" value="GABAA/Glycine_rcpt"/>
</dbReference>
<keyword evidence="7 11" id="KW-1133">Transmembrane helix</keyword>
<evidence type="ECO:0000256" key="6">
    <source>
        <dbReference type="ARBA" id="ARBA00022729"/>
    </source>
</evidence>
<reference evidence="14" key="1">
    <citation type="submission" date="2020-09" db="EMBL/GenBank/DDBJ databases">
        <authorList>
            <person name="Kikuchi T."/>
        </authorList>
    </citation>
    <scope>NUCLEOTIDE SEQUENCE</scope>
    <source>
        <strain evidence="14">Ka4C1</strain>
    </source>
</reference>
<evidence type="ECO:0000256" key="2">
    <source>
        <dbReference type="ARBA" id="ARBA00004236"/>
    </source>
</evidence>
<evidence type="ECO:0000256" key="4">
    <source>
        <dbReference type="ARBA" id="ARBA00022475"/>
    </source>
</evidence>
<dbReference type="EMBL" id="CAJFCV020000004">
    <property type="protein sequence ID" value="CAG9114763.1"/>
    <property type="molecule type" value="Genomic_DNA"/>
</dbReference>